<keyword evidence="1" id="KW-0812">Transmembrane</keyword>
<dbReference type="SMART" id="SM00028">
    <property type="entry name" value="TPR"/>
    <property type="match status" value="3"/>
</dbReference>
<feature type="transmembrane region" description="Helical" evidence="1">
    <location>
        <begin position="73"/>
        <end position="90"/>
    </location>
</feature>
<reference evidence="2" key="1">
    <citation type="submission" date="2018-06" db="EMBL/GenBank/DDBJ databases">
        <authorList>
            <person name="Zhirakovskaya E."/>
        </authorList>
    </citation>
    <scope>NUCLEOTIDE SEQUENCE</scope>
</reference>
<dbReference type="GO" id="GO:0000030">
    <property type="term" value="F:mannosyltransferase activity"/>
    <property type="evidence" value="ECO:0007669"/>
    <property type="project" value="TreeGrafter"/>
</dbReference>
<dbReference type="GO" id="GO:0035269">
    <property type="term" value="P:protein O-linked glycosylation via mannose"/>
    <property type="evidence" value="ECO:0007669"/>
    <property type="project" value="TreeGrafter"/>
</dbReference>
<dbReference type="AlphaFoldDB" id="A0A3B1E340"/>
<name>A0A3B1E340_9ZZZZ</name>
<sequence>MTLFFNRTLKNSILEPYRSICIYLIFLTVCFFTYKNSLYNGFLMDDYPMVIKNPLIGTLSFLQLDFNTQHSQVYFRPVIHFFNLITYILFEENPLGYHLFSIGLFYLGGVFLYRLLKSFFECQKTAALTTLFFYMHPINGIVVNYKNAVGYAFLILAVILSLTKFLNAFENRENVVGDSFLGGIWFVLALLCHETVIIFPLYLITVLIFVKKVNLKRAIRGAVPAGVISVFYLIFRMYYSSLNESVIQNITSYNLTIFSYSASFCKLMFWYFSKLFFLQGIVLAWDAPPVENVFLWNTVFVLFILGISFFFYRFSGRFRRESLALSWILIGFIPVTLACFSRPKLGFVIQPHWLFFSSIGYFLLLASLFSRLYKHVHKILWWGTLVSLLSFYMMNAHYYNYLWGDQKRYCQKWLVISPHNYWPNYWLGYAYLEEKEYAKAKRYFLKIAGRGLKLAEVLGNLGIIEKNLGSLDLAMQYFRQSLKQNISYADTYYYMGDIYFTKGLFKDAEKMFNEAIRRDRYLYDSWEKLAKIYRKQGRSEDEQAVYKEMKLIFPEEKLQKFFISK</sequence>
<proteinExistence type="predicted"/>
<dbReference type="PROSITE" id="PS50005">
    <property type="entry name" value="TPR"/>
    <property type="match status" value="2"/>
</dbReference>
<feature type="transmembrane region" description="Helical" evidence="1">
    <location>
        <begin position="251"/>
        <end position="272"/>
    </location>
</feature>
<feature type="transmembrane region" description="Helical" evidence="1">
    <location>
        <begin position="222"/>
        <end position="239"/>
    </location>
</feature>
<feature type="transmembrane region" description="Helical" evidence="1">
    <location>
        <begin position="324"/>
        <end position="341"/>
    </location>
</feature>
<evidence type="ECO:0000313" key="2">
    <source>
        <dbReference type="EMBL" id="VAX36517.1"/>
    </source>
</evidence>
<dbReference type="SUPFAM" id="SSF48452">
    <property type="entry name" value="TPR-like"/>
    <property type="match status" value="1"/>
</dbReference>
<feature type="transmembrane region" description="Helical" evidence="1">
    <location>
        <begin position="353"/>
        <end position="373"/>
    </location>
</feature>
<feature type="transmembrane region" description="Helical" evidence="1">
    <location>
        <begin position="293"/>
        <end position="312"/>
    </location>
</feature>
<feature type="transmembrane region" description="Helical" evidence="1">
    <location>
        <begin position="379"/>
        <end position="399"/>
    </location>
</feature>
<evidence type="ECO:0000256" key="1">
    <source>
        <dbReference type="SAM" id="Phobius"/>
    </source>
</evidence>
<dbReference type="Gene3D" id="1.25.40.10">
    <property type="entry name" value="Tetratricopeptide repeat domain"/>
    <property type="match status" value="1"/>
</dbReference>
<gene>
    <name evidence="2" type="ORF">MNBD_UNCLBAC01-70</name>
</gene>
<dbReference type="InterPro" id="IPR019734">
    <property type="entry name" value="TPR_rpt"/>
</dbReference>
<feature type="transmembrane region" description="Helical" evidence="1">
    <location>
        <begin position="186"/>
        <end position="210"/>
    </location>
</feature>
<feature type="transmembrane region" description="Helical" evidence="1">
    <location>
        <begin position="16"/>
        <end position="34"/>
    </location>
</feature>
<keyword evidence="1" id="KW-1133">Transmembrane helix</keyword>
<dbReference type="Pfam" id="PF13181">
    <property type="entry name" value="TPR_8"/>
    <property type="match status" value="3"/>
</dbReference>
<dbReference type="PANTHER" id="PTHR44216">
    <property type="entry name" value="PROTEIN O-MANNOSYL-TRANSFERASE TMTC2"/>
    <property type="match status" value="1"/>
</dbReference>
<organism evidence="2">
    <name type="scientific">hydrothermal vent metagenome</name>
    <dbReference type="NCBI Taxonomy" id="652676"/>
    <lineage>
        <taxon>unclassified sequences</taxon>
        <taxon>metagenomes</taxon>
        <taxon>ecological metagenomes</taxon>
    </lineage>
</organism>
<feature type="transmembrane region" description="Helical" evidence="1">
    <location>
        <begin position="96"/>
        <end position="116"/>
    </location>
</feature>
<feature type="transmembrane region" description="Helical" evidence="1">
    <location>
        <begin position="148"/>
        <end position="166"/>
    </location>
</feature>
<dbReference type="PANTHER" id="PTHR44216:SF3">
    <property type="entry name" value="PROTEIN O-MANNOSYL-TRANSFERASE TMTC2"/>
    <property type="match status" value="1"/>
</dbReference>
<dbReference type="InterPro" id="IPR052384">
    <property type="entry name" value="TMTC_O-mannosyltransferase"/>
</dbReference>
<dbReference type="GO" id="GO:0005789">
    <property type="term" value="C:endoplasmic reticulum membrane"/>
    <property type="evidence" value="ECO:0007669"/>
    <property type="project" value="TreeGrafter"/>
</dbReference>
<dbReference type="InterPro" id="IPR011990">
    <property type="entry name" value="TPR-like_helical_dom_sf"/>
</dbReference>
<accession>A0A3B1E340</accession>
<dbReference type="EMBL" id="UOGJ01000099">
    <property type="protein sequence ID" value="VAX36517.1"/>
    <property type="molecule type" value="Genomic_DNA"/>
</dbReference>
<protein>
    <submittedName>
        <fullName evidence="2">Uncharacterized protein</fullName>
    </submittedName>
</protein>
<keyword evidence="1" id="KW-0472">Membrane</keyword>